<dbReference type="PANTHER" id="PTHR24347">
    <property type="entry name" value="SERINE/THREONINE-PROTEIN KINASE"/>
    <property type="match status" value="1"/>
</dbReference>
<evidence type="ECO:0000313" key="2">
    <source>
        <dbReference type="EnsemblMetazoa" id="CJA38862.1"/>
    </source>
</evidence>
<sequence>MAKSSARMKTRCGTPSYNAPEIVANEGIEYTPKVDIWSLGCVLFITFSGYPPFSEEYSDMPMDKQVLTEL</sequence>
<evidence type="ECO:0000313" key="3">
    <source>
        <dbReference type="Proteomes" id="UP000005237"/>
    </source>
</evidence>
<dbReference type="Gene3D" id="1.10.510.10">
    <property type="entry name" value="Transferase(Phosphotransferase) domain 1"/>
    <property type="match status" value="1"/>
</dbReference>
<dbReference type="Proteomes" id="UP000005237">
    <property type="component" value="Unassembled WGS sequence"/>
</dbReference>
<dbReference type="AlphaFoldDB" id="A0A8R1EMB4"/>
<keyword evidence="3" id="KW-1185">Reference proteome</keyword>
<name>A0A8R1EMB4_CAEJA</name>
<dbReference type="InterPro" id="IPR000719">
    <property type="entry name" value="Prot_kinase_dom"/>
</dbReference>
<proteinExistence type="predicted"/>
<dbReference type="GO" id="GO:0004672">
    <property type="term" value="F:protein kinase activity"/>
    <property type="evidence" value="ECO:0007669"/>
    <property type="project" value="InterPro"/>
</dbReference>
<dbReference type="EnsemblMetazoa" id="CJA38862.1">
    <property type="protein sequence ID" value="CJA38862.1"/>
    <property type="gene ID" value="WBGene00214709"/>
</dbReference>
<dbReference type="PROSITE" id="PS50011">
    <property type="entry name" value="PROTEIN_KINASE_DOM"/>
    <property type="match status" value="1"/>
</dbReference>
<accession>A0A8R1EMB4</accession>
<dbReference type="InterPro" id="IPR011009">
    <property type="entry name" value="Kinase-like_dom_sf"/>
</dbReference>
<reference evidence="3" key="1">
    <citation type="submission" date="2010-08" db="EMBL/GenBank/DDBJ databases">
        <authorList>
            <consortium name="Caenorhabditis japonica Sequencing Consortium"/>
            <person name="Wilson R.K."/>
        </authorList>
    </citation>
    <scope>NUCLEOTIDE SEQUENCE [LARGE SCALE GENOMIC DNA]</scope>
    <source>
        <strain evidence="3">DF5081</strain>
    </source>
</reference>
<reference evidence="2" key="2">
    <citation type="submission" date="2022-06" db="UniProtKB">
        <authorList>
            <consortium name="EnsemblMetazoa"/>
        </authorList>
    </citation>
    <scope>IDENTIFICATION</scope>
    <source>
        <strain evidence="2">DF5081</strain>
    </source>
</reference>
<protein>
    <submittedName>
        <fullName evidence="2">Protein kinase domain-containing protein</fullName>
    </submittedName>
</protein>
<dbReference type="SUPFAM" id="SSF56112">
    <property type="entry name" value="Protein kinase-like (PK-like)"/>
    <property type="match status" value="1"/>
</dbReference>
<feature type="domain" description="Protein kinase" evidence="1">
    <location>
        <begin position="1"/>
        <end position="70"/>
    </location>
</feature>
<organism evidence="2 3">
    <name type="scientific">Caenorhabditis japonica</name>
    <dbReference type="NCBI Taxonomy" id="281687"/>
    <lineage>
        <taxon>Eukaryota</taxon>
        <taxon>Metazoa</taxon>
        <taxon>Ecdysozoa</taxon>
        <taxon>Nematoda</taxon>
        <taxon>Chromadorea</taxon>
        <taxon>Rhabditida</taxon>
        <taxon>Rhabditina</taxon>
        <taxon>Rhabditomorpha</taxon>
        <taxon>Rhabditoidea</taxon>
        <taxon>Rhabditidae</taxon>
        <taxon>Peloderinae</taxon>
        <taxon>Caenorhabditis</taxon>
    </lineage>
</organism>
<dbReference type="Pfam" id="PF00069">
    <property type="entry name" value="Pkinase"/>
    <property type="match status" value="1"/>
</dbReference>
<dbReference type="GO" id="GO:0005524">
    <property type="term" value="F:ATP binding"/>
    <property type="evidence" value="ECO:0007669"/>
    <property type="project" value="InterPro"/>
</dbReference>
<evidence type="ECO:0000259" key="1">
    <source>
        <dbReference type="PROSITE" id="PS50011"/>
    </source>
</evidence>